<keyword evidence="4 9" id="KW-1133">Transmembrane helix</keyword>
<keyword evidence="5 9" id="KW-0472">Membrane</keyword>
<feature type="transmembrane region" description="Helical" evidence="9">
    <location>
        <begin position="21"/>
        <end position="40"/>
    </location>
</feature>
<feature type="compositionally biased region" description="Polar residues" evidence="8">
    <location>
        <begin position="174"/>
        <end position="187"/>
    </location>
</feature>
<proteinExistence type="predicted"/>
<feature type="domain" description="HeH/LEM" evidence="11">
    <location>
        <begin position="119"/>
        <end position="152"/>
    </location>
</feature>
<comment type="caution">
    <text evidence="12">The sequence shown here is derived from an EMBL/GenBank/DDBJ whole genome shotgun (WGS) entry which is preliminary data.</text>
</comment>
<dbReference type="PANTHER" id="PTHR47808:SF2">
    <property type="entry name" value="LEM DOMAIN-CONTAINING PROTEIN 2"/>
    <property type="match status" value="1"/>
</dbReference>
<dbReference type="Pfam" id="PF09402">
    <property type="entry name" value="MSC"/>
    <property type="match status" value="1"/>
</dbReference>
<evidence type="ECO:0000313" key="12">
    <source>
        <dbReference type="EMBL" id="GAM35756.1"/>
    </source>
</evidence>
<protein>
    <recommendedName>
        <fullName evidence="14">Sister chromatid separation protein</fullName>
    </recommendedName>
</protein>
<dbReference type="PANTHER" id="PTHR47808">
    <property type="entry name" value="INNER NUCLEAR MEMBRANE PROTEIN HEH2-RELATED"/>
    <property type="match status" value="1"/>
</dbReference>
<dbReference type="InterPro" id="IPR025856">
    <property type="entry name" value="HeH/LEM_domain"/>
</dbReference>
<evidence type="ECO:0000259" key="10">
    <source>
        <dbReference type="Pfam" id="PF09402"/>
    </source>
</evidence>
<evidence type="ECO:0000256" key="8">
    <source>
        <dbReference type="SAM" id="MobiDB-lite"/>
    </source>
</evidence>
<evidence type="ECO:0000256" key="3">
    <source>
        <dbReference type="ARBA" id="ARBA00022692"/>
    </source>
</evidence>
<dbReference type="GO" id="GO:0071763">
    <property type="term" value="P:nuclear membrane organization"/>
    <property type="evidence" value="ECO:0007669"/>
    <property type="project" value="TreeGrafter"/>
</dbReference>
<evidence type="ECO:0000256" key="6">
    <source>
        <dbReference type="ARBA" id="ARBA00023242"/>
    </source>
</evidence>
<feature type="domain" description="Man1/Src1-like C-terminal" evidence="10">
    <location>
        <begin position="436"/>
        <end position="756"/>
    </location>
</feature>
<evidence type="ECO:0000256" key="2">
    <source>
        <dbReference type="ARBA" id="ARBA00022553"/>
    </source>
</evidence>
<evidence type="ECO:0008006" key="14">
    <source>
        <dbReference type="Google" id="ProtNLM"/>
    </source>
</evidence>
<keyword evidence="2" id="KW-0597">Phosphoprotein</keyword>
<evidence type="ECO:0000313" key="13">
    <source>
        <dbReference type="Proteomes" id="UP000053095"/>
    </source>
</evidence>
<dbReference type="AlphaFoldDB" id="A0A6V8H4P1"/>
<feature type="coiled-coil region" evidence="7">
    <location>
        <begin position="526"/>
        <end position="553"/>
    </location>
</feature>
<dbReference type="CDD" id="cd12935">
    <property type="entry name" value="LEM_like"/>
    <property type="match status" value="1"/>
</dbReference>
<dbReference type="GO" id="GO:0005637">
    <property type="term" value="C:nuclear inner membrane"/>
    <property type="evidence" value="ECO:0007669"/>
    <property type="project" value="UniProtKB-SubCell"/>
</dbReference>
<dbReference type="InterPro" id="IPR041885">
    <property type="entry name" value="MAN1_winged_helix_dom"/>
</dbReference>
<accession>A0A6V8H4P1</accession>
<evidence type="ECO:0000259" key="11">
    <source>
        <dbReference type="Pfam" id="PF12949"/>
    </source>
</evidence>
<dbReference type="Gene3D" id="1.10.10.1180">
    <property type="entry name" value="MAN1, winged-helix domain"/>
    <property type="match status" value="1"/>
</dbReference>
<keyword evidence="7" id="KW-0175">Coiled coil</keyword>
<reference evidence="13" key="1">
    <citation type="journal article" date="2015" name="Genome Announc.">
        <title>Draft genome sequence of Talaromyces cellulolyticus strain Y-94, a source of lignocellulosic biomass-degrading enzymes.</title>
        <authorList>
            <person name="Fujii T."/>
            <person name="Koike H."/>
            <person name="Sawayama S."/>
            <person name="Yano S."/>
            <person name="Inoue H."/>
        </authorList>
    </citation>
    <scope>NUCLEOTIDE SEQUENCE [LARGE SCALE GENOMIC DNA]</scope>
    <source>
        <strain evidence="13">Y-94</strain>
    </source>
</reference>
<sequence>MTSHHVQPMLFTDVVHLQRRLSTTVIIFNIIPSILTLFSLEETVYQMGGTRQINEHDLVALDTAPKFSCFQFNLTQPNLNYSYPAFVQHTQKSRSTPGNFIAMASNIDDLEYLAPGFDLSSLTMPALRTILVKHDEPYPSSAKKAQLIALIEEKILPQAKRLLRERDRVRRTSAGITDMSSQSNSEANGDEDEINDRDSMPPPSTAGSRRARSRPSTRASTADTDDTALSQATPRRRGRPSRNTRASDAETDDNVATPVIAEATPKARSTARKTRKSEAVPSYDEFVERTPSVKTDSRAGSVFTDENPFQSGSSPTSHEPTPRARTVSGERKRKSTPRVSGDGALFADHRSKRVSSRPIKIKQEEDTITPRKSTFEFPVSRLRTATPHLEDESEPEAGEEFTPDDQLALETANAELRAVASSHQGAVSWRLPTLVIFFLLSLCGVYWRHEKFEIGFCGIGKPRWSLADTNVPEWAHVLEPQCEPCPPHAFCLQNLEIECEKDFVEKYHPLSLNGFLPIPPQCEVDNQKTDRIIAVANRAVQELREQRAKYECGDGAKAETPFISEPELKKVVSHKRGPRAKMSDSEFDDLWASALGELVAREEVTTSGGTSSRAFASDSLANLPIICAFRRHLRLSLIAYRLPILILVLSVAGLAYVRAEFLARRADIARVPELVGTTLDRLSTQAALHRRGEVSEPWIAIGQLRDDVLRSELRGNRREKLWKRVKAVVEGNANVRASVRESRSGDVARAWEWTGSTGNHLDSVRRESGRVRFSLSPANEISPSIDEDTSIVRSPRESRKWDEGRPIY</sequence>
<dbReference type="EMBL" id="DF933813">
    <property type="protein sequence ID" value="GAM35756.1"/>
    <property type="molecule type" value="Genomic_DNA"/>
</dbReference>
<comment type="subcellular location">
    <subcellularLocation>
        <location evidence="1">Nucleus inner membrane</location>
    </subcellularLocation>
</comment>
<feature type="region of interest" description="Disordered" evidence="8">
    <location>
        <begin position="782"/>
        <end position="808"/>
    </location>
</feature>
<dbReference type="GO" id="GO:0034399">
    <property type="term" value="C:nuclear periphery"/>
    <property type="evidence" value="ECO:0007669"/>
    <property type="project" value="TreeGrafter"/>
</dbReference>
<feature type="region of interest" description="Disordered" evidence="8">
    <location>
        <begin position="166"/>
        <end position="343"/>
    </location>
</feature>
<dbReference type="GO" id="GO:0003682">
    <property type="term" value="F:chromatin binding"/>
    <property type="evidence" value="ECO:0007669"/>
    <property type="project" value="InterPro"/>
</dbReference>
<gene>
    <name evidence="12" type="ORF">TCE0_017r04327</name>
</gene>
<dbReference type="InterPro" id="IPR018996">
    <property type="entry name" value="Man1/Src1-like_C"/>
</dbReference>
<feature type="compositionally biased region" description="Polar residues" evidence="8">
    <location>
        <begin position="307"/>
        <end position="319"/>
    </location>
</feature>
<feature type="compositionally biased region" description="Low complexity" evidence="8">
    <location>
        <begin position="216"/>
        <end position="233"/>
    </location>
</feature>
<dbReference type="Pfam" id="PF12949">
    <property type="entry name" value="HeH"/>
    <property type="match status" value="1"/>
</dbReference>
<evidence type="ECO:0000256" key="4">
    <source>
        <dbReference type="ARBA" id="ARBA00022989"/>
    </source>
</evidence>
<evidence type="ECO:0000256" key="1">
    <source>
        <dbReference type="ARBA" id="ARBA00004540"/>
    </source>
</evidence>
<feature type="compositionally biased region" description="Basic and acidic residues" evidence="8">
    <location>
        <begin position="794"/>
        <end position="808"/>
    </location>
</feature>
<name>A0A6V8H4P1_TALPI</name>
<keyword evidence="3 9" id="KW-0812">Transmembrane</keyword>
<keyword evidence="6" id="KW-0539">Nucleus</keyword>
<evidence type="ECO:0000256" key="5">
    <source>
        <dbReference type="ARBA" id="ARBA00023136"/>
    </source>
</evidence>
<keyword evidence="13" id="KW-1185">Reference proteome</keyword>
<feature type="transmembrane region" description="Helical" evidence="9">
    <location>
        <begin position="638"/>
        <end position="657"/>
    </location>
</feature>
<organism evidence="12 13">
    <name type="scientific">Talaromyces pinophilus</name>
    <name type="common">Penicillium pinophilum</name>
    <dbReference type="NCBI Taxonomy" id="128442"/>
    <lineage>
        <taxon>Eukaryota</taxon>
        <taxon>Fungi</taxon>
        <taxon>Dikarya</taxon>
        <taxon>Ascomycota</taxon>
        <taxon>Pezizomycotina</taxon>
        <taxon>Eurotiomycetes</taxon>
        <taxon>Eurotiomycetidae</taxon>
        <taxon>Eurotiales</taxon>
        <taxon>Trichocomaceae</taxon>
        <taxon>Talaromyces</taxon>
        <taxon>Talaromyces sect. Talaromyces</taxon>
    </lineage>
</organism>
<dbReference type="InterPro" id="IPR044780">
    <property type="entry name" value="Heh2/Src1"/>
</dbReference>
<dbReference type="Proteomes" id="UP000053095">
    <property type="component" value="Unassembled WGS sequence"/>
</dbReference>
<evidence type="ECO:0000256" key="7">
    <source>
        <dbReference type="SAM" id="Coils"/>
    </source>
</evidence>
<dbReference type="GO" id="GO:0005783">
    <property type="term" value="C:endoplasmic reticulum"/>
    <property type="evidence" value="ECO:0007669"/>
    <property type="project" value="TreeGrafter"/>
</dbReference>
<evidence type="ECO:0000256" key="9">
    <source>
        <dbReference type="SAM" id="Phobius"/>
    </source>
</evidence>